<protein>
    <submittedName>
        <fullName evidence="1">Uncharacterized protein</fullName>
    </submittedName>
</protein>
<evidence type="ECO:0000313" key="2">
    <source>
        <dbReference type="Proteomes" id="UP000001865"/>
    </source>
</evidence>
<proteinExistence type="predicted"/>
<dbReference type="EMBL" id="CP001127">
    <property type="protein sequence ID" value="ACF89319.1"/>
    <property type="molecule type" value="Genomic_DNA"/>
</dbReference>
<accession>A0A0N1QTI0</accession>
<dbReference type="HOGENOM" id="CLU_3276281_0_0_6"/>
<dbReference type="AlphaFoldDB" id="A0A0N1QTI0"/>
<dbReference type="Proteomes" id="UP000001865">
    <property type="component" value="Chromosome"/>
</dbReference>
<name>A0A0N1QTI0_SALSV</name>
<sequence>MSKCDTDDMQFKNQSSYCTPYYCTEQLITKKSRRQNKKFRRLNKFK</sequence>
<dbReference type="KEGG" id="sew:SeSA_A4758"/>
<reference evidence="1 2" key="1">
    <citation type="journal article" date="2011" name="J. Bacteriol.">
        <title>Comparative genomics of 28 Salmonella enterica isolates: evidence for CRISPR-mediated adaptive sublineage evolution.</title>
        <authorList>
            <person name="Fricke W.F."/>
            <person name="Mammel M.K."/>
            <person name="McDermott P.F."/>
            <person name="Tartera C."/>
            <person name="White D.G."/>
            <person name="Leclerc J.E."/>
            <person name="Ravel J."/>
            <person name="Cebula T.A."/>
        </authorList>
    </citation>
    <scope>NUCLEOTIDE SEQUENCE [LARGE SCALE GENOMIC DNA]</scope>
    <source>
        <strain evidence="1 2">CVM19633</strain>
    </source>
</reference>
<organism evidence="1 2">
    <name type="scientific">Salmonella schwarzengrund (strain CVM19633)</name>
    <dbReference type="NCBI Taxonomy" id="439843"/>
    <lineage>
        <taxon>Bacteria</taxon>
        <taxon>Pseudomonadati</taxon>
        <taxon>Pseudomonadota</taxon>
        <taxon>Gammaproteobacteria</taxon>
        <taxon>Enterobacterales</taxon>
        <taxon>Enterobacteriaceae</taxon>
        <taxon>Salmonella</taxon>
    </lineage>
</organism>
<evidence type="ECO:0000313" key="1">
    <source>
        <dbReference type="EMBL" id="ACF89319.1"/>
    </source>
</evidence>
<gene>
    <name evidence="1" type="ordered locus">SeSA_A4758</name>
</gene>